<comment type="caution">
    <text evidence="1">The sequence shown here is derived from an EMBL/GenBank/DDBJ whole genome shotgun (WGS) entry which is preliminary data.</text>
</comment>
<dbReference type="SUPFAM" id="SSF50729">
    <property type="entry name" value="PH domain-like"/>
    <property type="match status" value="1"/>
</dbReference>
<feature type="non-terminal residue" evidence="1">
    <location>
        <position position="218"/>
    </location>
</feature>
<protein>
    <submittedName>
        <fullName evidence="1">Uncharacterized protein</fullName>
    </submittedName>
</protein>
<proteinExistence type="predicted"/>
<evidence type="ECO:0000313" key="1">
    <source>
        <dbReference type="EMBL" id="MES1922535.1"/>
    </source>
</evidence>
<evidence type="ECO:0000313" key="2">
    <source>
        <dbReference type="Proteomes" id="UP001439008"/>
    </source>
</evidence>
<sequence>MIRHVNLKRVIGPRKKQRAKIEIFEELAVDSETKPENTISDLDDAIISGNYELAGFFKKNHNRHFVLKEKQLTWAKKKSKNFSGKILMNDLIGTGAYNKNKNDGLDLFTNVSERTIIFDSVSEKLKWLGLMRQNATNLKFYIRNVKECSEISLFKNGKFVNTGIVVTGNCIYTMNKAHLQEFVAASSSEIDFIVIKLKKMITNCYLLKNLNLLSSNKN</sequence>
<name>A0ABV2AS85_9EUKA</name>
<accession>A0ABV2AS85</accession>
<keyword evidence="2" id="KW-1185">Reference proteome</keyword>
<organism evidence="1 2">
    <name type="scientific">Bonamia ostreae</name>
    <dbReference type="NCBI Taxonomy" id="126728"/>
    <lineage>
        <taxon>Eukaryota</taxon>
        <taxon>Sar</taxon>
        <taxon>Rhizaria</taxon>
        <taxon>Endomyxa</taxon>
        <taxon>Ascetosporea</taxon>
        <taxon>Haplosporida</taxon>
        <taxon>Bonamia</taxon>
    </lineage>
</organism>
<dbReference type="EMBL" id="JBDODL010003043">
    <property type="protein sequence ID" value="MES1922535.1"/>
    <property type="molecule type" value="Genomic_DNA"/>
</dbReference>
<reference evidence="1 2" key="1">
    <citation type="journal article" date="2024" name="BMC Biol.">
        <title>Comparative genomics of Ascetosporea gives new insight into the evolutionary basis for animal parasitism in Rhizaria.</title>
        <authorList>
            <person name="Hiltunen Thoren M."/>
            <person name="Onut-Brannstrom I."/>
            <person name="Alfjorden A."/>
            <person name="Peckova H."/>
            <person name="Swords F."/>
            <person name="Hooper C."/>
            <person name="Holzer A.S."/>
            <person name="Bass D."/>
            <person name="Burki F."/>
        </authorList>
    </citation>
    <scope>NUCLEOTIDE SEQUENCE [LARGE SCALE GENOMIC DNA]</scope>
    <source>
        <strain evidence="1">20-A016</strain>
    </source>
</reference>
<dbReference type="Proteomes" id="UP001439008">
    <property type="component" value="Unassembled WGS sequence"/>
</dbReference>
<gene>
    <name evidence="1" type="ORF">MHBO_004048</name>
</gene>